<dbReference type="EMBL" id="VICG01000016">
    <property type="protein sequence ID" value="KAA8563650.1"/>
    <property type="molecule type" value="Genomic_DNA"/>
</dbReference>
<protein>
    <submittedName>
        <fullName evidence="1">Uncharacterized protein</fullName>
    </submittedName>
</protein>
<dbReference type="Proteomes" id="UP000322873">
    <property type="component" value="Unassembled WGS sequence"/>
</dbReference>
<gene>
    <name evidence="1" type="ORF">EYC84_011672</name>
</gene>
<sequence length="133" mass="14549">MDLNLILTTDRDPVPRRVPVSSMLTTDLAPVLNGVNMGSVLPTNPECKRMDVDSMLTTELDPVGSVHTVSTLHNTLPSLSQVLYIPIPAPVPAHLMDSFNAAIDEALRTHDRKARRRSAIEHFMKSATTPVTP</sequence>
<organism evidence="1 2">
    <name type="scientific">Monilinia fructicola</name>
    <name type="common">Brown rot fungus</name>
    <name type="synonym">Ciboria fructicola</name>
    <dbReference type="NCBI Taxonomy" id="38448"/>
    <lineage>
        <taxon>Eukaryota</taxon>
        <taxon>Fungi</taxon>
        <taxon>Dikarya</taxon>
        <taxon>Ascomycota</taxon>
        <taxon>Pezizomycotina</taxon>
        <taxon>Leotiomycetes</taxon>
        <taxon>Helotiales</taxon>
        <taxon>Sclerotiniaceae</taxon>
        <taxon>Monilinia</taxon>
    </lineage>
</organism>
<evidence type="ECO:0000313" key="2">
    <source>
        <dbReference type="Proteomes" id="UP000322873"/>
    </source>
</evidence>
<keyword evidence="2" id="KW-1185">Reference proteome</keyword>
<evidence type="ECO:0000313" key="1">
    <source>
        <dbReference type="EMBL" id="KAA8563650.1"/>
    </source>
</evidence>
<dbReference type="AlphaFoldDB" id="A0A5M9J5L8"/>
<proteinExistence type="predicted"/>
<name>A0A5M9J5L8_MONFR</name>
<comment type="caution">
    <text evidence="1">The sequence shown here is derived from an EMBL/GenBank/DDBJ whole genome shotgun (WGS) entry which is preliminary data.</text>
</comment>
<accession>A0A5M9J5L8</accession>
<reference evidence="1 2" key="1">
    <citation type="submission" date="2019-06" db="EMBL/GenBank/DDBJ databases">
        <title>Genome Sequence of the Brown Rot Fungal Pathogen Monilinia fructicola.</title>
        <authorList>
            <person name="De Miccolis Angelini R.M."/>
            <person name="Landi L."/>
            <person name="Abate D."/>
            <person name="Pollastro S."/>
            <person name="Romanazzi G."/>
            <person name="Faretra F."/>
        </authorList>
    </citation>
    <scope>NUCLEOTIDE SEQUENCE [LARGE SCALE GENOMIC DNA]</scope>
    <source>
        <strain evidence="1 2">Mfrc123</strain>
    </source>
</reference>